<dbReference type="GO" id="GO:0016787">
    <property type="term" value="F:hydrolase activity"/>
    <property type="evidence" value="ECO:0007669"/>
    <property type="project" value="UniProtKB-UniRule"/>
</dbReference>
<comment type="catalytic activity">
    <reaction evidence="9 11">
        <text>Couples ATP hydrolysis with the unwinding of duplex DNA by translocating in the 3'-5' direction.</text>
        <dbReference type="EC" id="5.6.2.4"/>
    </reaction>
</comment>
<evidence type="ECO:0000256" key="1">
    <source>
        <dbReference type="ARBA" id="ARBA00009922"/>
    </source>
</evidence>
<evidence type="ECO:0000256" key="11">
    <source>
        <dbReference type="HAMAP-Rule" id="MF_01920"/>
    </source>
</evidence>
<keyword evidence="6 11" id="KW-0067">ATP-binding</keyword>
<evidence type="ECO:0000256" key="12">
    <source>
        <dbReference type="PROSITE-ProRule" id="PRU00560"/>
    </source>
</evidence>
<dbReference type="Gene3D" id="3.40.50.300">
    <property type="entry name" value="P-loop containing nucleotide triphosphate hydrolases"/>
    <property type="match status" value="2"/>
</dbReference>
<dbReference type="InterPro" id="IPR005752">
    <property type="entry name" value="Helicase_Rep"/>
</dbReference>
<dbReference type="PANTHER" id="PTHR11070">
    <property type="entry name" value="UVRD / RECB / PCRA DNA HELICASE FAMILY MEMBER"/>
    <property type="match status" value="1"/>
</dbReference>
<dbReference type="Pfam" id="PF00580">
    <property type="entry name" value="UvrD-helicase"/>
    <property type="match status" value="1"/>
</dbReference>
<dbReference type="InterPro" id="IPR014016">
    <property type="entry name" value="UvrD-like_ATP-bd"/>
</dbReference>
<accession>A0AA90NKB8</accession>
<evidence type="ECO:0000256" key="10">
    <source>
        <dbReference type="ARBA" id="ARBA00048988"/>
    </source>
</evidence>
<dbReference type="GO" id="GO:0006260">
    <property type="term" value="P:DNA replication"/>
    <property type="evidence" value="ECO:0007669"/>
    <property type="project" value="UniProtKB-UniRule"/>
</dbReference>
<dbReference type="CDD" id="cd17932">
    <property type="entry name" value="DEXQc_UvrD"/>
    <property type="match status" value="1"/>
</dbReference>
<dbReference type="GO" id="GO:0005524">
    <property type="term" value="F:ATP binding"/>
    <property type="evidence" value="ECO:0007669"/>
    <property type="project" value="UniProtKB-UniRule"/>
</dbReference>
<evidence type="ECO:0000256" key="7">
    <source>
        <dbReference type="ARBA" id="ARBA00023125"/>
    </source>
</evidence>
<evidence type="ECO:0000313" key="16">
    <source>
        <dbReference type="Proteomes" id="UP001178148"/>
    </source>
</evidence>
<dbReference type="Gene3D" id="1.10.486.10">
    <property type="entry name" value="PCRA, domain 4"/>
    <property type="match status" value="1"/>
</dbReference>
<comment type="catalytic activity">
    <reaction evidence="10 11">
        <text>ATP + H2O = ADP + phosphate + H(+)</text>
        <dbReference type="Rhea" id="RHEA:13065"/>
        <dbReference type="ChEBI" id="CHEBI:15377"/>
        <dbReference type="ChEBI" id="CHEBI:15378"/>
        <dbReference type="ChEBI" id="CHEBI:30616"/>
        <dbReference type="ChEBI" id="CHEBI:43474"/>
        <dbReference type="ChEBI" id="CHEBI:456216"/>
        <dbReference type="EC" id="5.6.2.4"/>
    </reaction>
</comment>
<dbReference type="GO" id="GO:0043138">
    <property type="term" value="F:3'-5' DNA helicase activity"/>
    <property type="evidence" value="ECO:0007669"/>
    <property type="project" value="UniProtKB-UniRule"/>
</dbReference>
<reference evidence="15 16" key="1">
    <citation type="journal article" date="2023" name="bioRxiv">
        <title>An intranuclear bacterial parasite of deep-sea mussels expresses apoptosis inhibitors acquired from its host.</title>
        <authorList>
            <person name="Gonzalez Porras M.A."/>
            <person name="Assie A."/>
            <person name="Tietjen M."/>
            <person name="Violette M."/>
            <person name="Kleiner M."/>
            <person name="Gruber-Vodicka H."/>
            <person name="Dubilier N."/>
            <person name="Leisch N."/>
        </authorList>
    </citation>
    <scope>NUCLEOTIDE SEQUENCE [LARGE SCALE GENOMIC DNA]</scope>
    <source>
        <strain evidence="15">IAP13</strain>
    </source>
</reference>
<protein>
    <recommendedName>
        <fullName evidence="11">ATP-dependent DNA helicase Rep</fullName>
        <ecNumber evidence="11">5.6.2.4</ecNumber>
    </recommendedName>
    <alternativeName>
        <fullName evidence="11">DNA 3'-5' helicase Rep</fullName>
    </alternativeName>
</protein>
<organism evidence="15 16">
    <name type="scientific">Candidatus Endonucleibacter bathymodioli</name>
    <dbReference type="NCBI Taxonomy" id="539814"/>
    <lineage>
        <taxon>Bacteria</taxon>
        <taxon>Pseudomonadati</taxon>
        <taxon>Pseudomonadota</taxon>
        <taxon>Gammaproteobacteria</taxon>
        <taxon>Oceanospirillales</taxon>
        <taxon>Endozoicomonadaceae</taxon>
        <taxon>Candidatus Endonucleibacter</taxon>
    </lineage>
</organism>
<keyword evidence="8 11" id="KW-0413">Isomerase</keyword>
<dbReference type="InterPro" id="IPR013986">
    <property type="entry name" value="DExx_box_DNA_helicase_dom_sf"/>
</dbReference>
<proteinExistence type="inferred from homology"/>
<keyword evidence="16" id="KW-1185">Reference proteome</keyword>
<feature type="domain" description="UvrD-like helicase C-terminal" evidence="14">
    <location>
        <begin position="282"/>
        <end position="567"/>
    </location>
</feature>
<keyword evidence="7 11" id="KW-0238">DNA-binding</keyword>
<dbReference type="SUPFAM" id="SSF52540">
    <property type="entry name" value="P-loop containing nucleoside triphosphate hydrolases"/>
    <property type="match status" value="1"/>
</dbReference>
<dbReference type="CDD" id="cd18807">
    <property type="entry name" value="SF1_C_UvrD"/>
    <property type="match status" value="1"/>
</dbReference>
<keyword evidence="5 11" id="KW-0347">Helicase</keyword>
<dbReference type="InterPro" id="IPR000212">
    <property type="entry name" value="DNA_helicase_UvrD/REP"/>
</dbReference>
<sequence length="674" mass="77836">MHRLNKRQDEAVRYIDTPLLVLAGAGSGKTSVITTKIAYLIKECGIKAKNIVAVTFTNKAAREMKERVGRLVKGKLSRGLTVSTFHNFGLNIIRKEHQALGYKLGFSIFDSQDTKALITELMMRDMESEDETADHVQHSISSWKSHMITPQQALEQARQPTDMSSARVYAHYDRTLKAYNAVDFDDLILKPVMLLNSRPDILEKWQHKVHYLLVDEYQDTNASQYDLIKMLVGTRGKITVVGDDDQSIYAWRGAKPENLMQLKEDFPSLKVIKLEQNYRSTSRILKAANALIANNTHIFDKSLWSELGIGDEIRIIRCRNDEMECERIAVEILSHKLRLDTHYKDYAVLYRGNFQSRLLEMKLQHHQIPYHITGGTSFFARAEVKDIMAYLRLLINPDDDNAFLRIVNVPRREIGASTLEKLGNYAHHRNISLYQACSEIGIEEILKPQYIEKLRRFTKWMARVFRLIQTENDPVQIVRDMVTDSDYENWLKQNSSTPAAAEKRIANVWFLIDSLKKTIDRAMEPGEEPMNIEDAVSRLILRDMLERHEEEDDADRVQLLTFHASKGLEYPHVYMMGMEEDILPHRASIEEDNIEEERRLTYVGITRARKTLTMTLASRRKQFGEMMDTTPSRFLDELPKEDLIYIGFTEDTPIEQKKMAGKVGLEALYKSIDG</sequence>
<dbReference type="GO" id="GO:0005829">
    <property type="term" value="C:cytosol"/>
    <property type="evidence" value="ECO:0007669"/>
    <property type="project" value="TreeGrafter"/>
</dbReference>
<dbReference type="PROSITE" id="PS51198">
    <property type="entry name" value="UVRD_HELICASE_ATP_BIND"/>
    <property type="match status" value="1"/>
</dbReference>
<dbReference type="PROSITE" id="PS51217">
    <property type="entry name" value="UVRD_HELICASE_CTER"/>
    <property type="match status" value="1"/>
</dbReference>
<evidence type="ECO:0000256" key="8">
    <source>
        <dbReference type="ARBA" id="ARBA00023235"/>
    </source>
</evidence>
<dbReference type="Gene3D" id="1.10.10.160">
    <property type="match status" value="1"/>
</dbReference>
<keyword evidence="4 11" id="KW-0378">Hydrolase</keyword>
<evidence type="ECO:0000259" key="14">
    <source>
        <dbReference type="PROSITE" id="PS51217"/>
    </source>
</evidence>
<comment type="caution">
    <text evidence="15">The sequence shown here is derived from an EMBL/GenBank/DDBJ whole genome shotgun (WGS) entry which is preliminary data.</text>
</comment>
<evidence type="ECO:0000256" key="9">
    <source>
        <dbReference type="ARBA" id="ARBA00034617"/>
    </source>
</evidence>
<dbReference type="InterPro" id="IPR014017">
    <property type="entry name" value="DNA_helicase_UvrD-like_C"/>
</dbReference>
<name>A0AA90NKB8_9GAMM</name>
<comment type="function">
    <text evidence="11">Rep helicase is a single-stranded DNA-dependent ATPase involved in DNA replication; it can initiate unwinding at a nick in the DNA. It binds to the single-stranded DNA and acts in a progressive fashion along the DNA in the 3' to 5' direction.</text>
</comment>
<comment type="subunit">
    <text evidence="11">Homodimer.</text>
</comment>
<evidence type="ECO:0000256" key="6">
    <source>
        <dbReference type="ARBA" id="ARBA00022840"/>
    </source>
</evidence>
<dbReference type="Pfam" id="PF13361">
    <property type="entry name" value="UvrD_C"/>
    <property type="match status" value="1"/>
</dbReference>
<evidence type="ECO:0000313" key="15">
    <source>
        <dbReference type="EMBL" id="MDP0588248.1"/>
    </source>
</evidence>
<keyword evidence="2 11" id="KW-0235">DNA replication</keyword>
<evidence type="ECO:0000259" key="13">
    <source>
        <dbReference type="PROSITE" id="PS51198"/>
    </source>
</evidence>
<feature type="binding site" evidence="12">
    <location>
        <begin position="23"/>
        <end position="30"/>
    </location>
    <ligand>
        <name>ATP</name>
        <dbReference type="ChEBI" id="CHEBI:30616"/>
    </ligand>
</feature>
<dbReference type="GO" id="GO:0003697">
    <property type="term" value="F:single-stranded DNA binding"/>
    <property type="evidence" value="ECO:0007669"/>
    <property type="project" value="UniProtKB-UniRule"/>
</dbReference>
<feature type="domain" description="UvrD-like helicase ATP-binding" evidence="13">
    <location>
        <begin position="2"/>
        <end position="281"/>
    </location>
</feature>
<dbReference type="EC" id="5.6.2.4" evidence="11"/>
<dbReference type="Proteomes" id="UP001178148">
    <property type="component" value="Unassembled WGS sequence"/>
</dbReference>
<comment type="similarity">
    <text evidence="1 11">Belongs to the helicase family. UvrD subfamily.</text>
</comment>
<dbReference type="EMBL" id="JASXSV010000003">
    <property type="protein sequence ID" value="MDP0588248.1"/>
    <property type="molecule type" value="Genomic_DNA"/>
</dbReference>
<evidence type="ECO:0000256" key="5">
    <source>
        <dbReference type="ARBA" id="ARBA00022806"/>
    </source>
</evidence>
<dbReference type="AlphaFoldDB" id="A0AA90NKB8"/>
<dbReference type="HAMAP" id="MF_01920">
    <property type="entry name" value="Helicase_Rep"/>
    <property type="match status" value="1"/>
</dbReference>
<evidence type="ECO:0000256" key="4">
    <source>
        <dbReference type="ARBA" id="ARBA00022801"/>
    </source>
</evidence>
<feature type="binding site" evidence="11">
    <location>
        <position position="279"/>
    </location>
    <ligand>
        <name>ATP</name>
        <dbReference type="ChEBI" id="CHEBI:30616"/>
    </ligand>
</feature>
<evidence type="ECO:0000256" key="3">
    <source>
        <dbReference type="ARBA" id="ARBA00022741"/>
    </source>
</evidence>
<keyword evidence="3 11" id="KW-0547">Nucleotide-binding</keyword>
<dbReference type="PANTHER" id="PTHR11070:SF64">
    <property type="entry name" value="ATP-DEPENDENT DNA HELICASE REP"/>
    <property type="match status" value="1"/>
</dbReference>
<dbReference type="InterPro" id="IPR027417">
    <property type="entry name" value="P-loop_NTPase"/>
</dbReference>
<gene>
    <name evidence="11 15" type="primary">rep</name>
    <name evidence="15" type="ORF">QS748_03215</name>
</gene>
<dbReference type="GO" id="GO:0000725">
    <property type="term" value="P:recombinational repair"/>
    <property type="evidence" value="ECO:0007669"/>
    <property type="project" value="TreeGrafter"/>
</dbReference>
<dbReference type="NCBIfam" id="TIGR01074">
    <property type="entry name" value="rep"/>
    <property type="match status" value="1"/>
</dbReference>
<evidence type="ECO:0000256" key="2">
    <source>
        <dbReference type="ARBA" id="ARBA00022705"/>
    </source>
</evidence>